<keyword evidence="6" id="KW-1185">Reference proteome</keyword>
<keyword evidence="3" id="KW-0949">S-adenosyl-L-methionine</keyword>
<dbReference type="GO" id="GO:0008168">
    <property type="term" value="F:methyltransferase activity"/>
    <property type="evidence" value="ECO:0007669"/>
    <property type="project" value="UniProtKB-KW"/>
</dbReference>
<organism evidence="5 6">
    <name type="scientific">Pedobacter heparinus (strain ATCC 13125 / DSM 2366 / CIP 104194 / JCM 7457 / NBRC 12017 / NCIMB 9290 / NRRL B-14731 / HIM 762-3)</name>
    <dbReference type="NCBI Taxonomy" id="485917"/>
    <lineage>
        <taxon>Bacteria</taxon>
        <taxon>Pseudomonadati</taxon>
        <taxon>Bacteroidota</taxon>
        <taxon>Sphingobacteriia</taxon>
        <taxon>Sphingobacteriales</taxon>
        <taxon>Sphingobacteriaceae</taxon>
        <taxon>Pedobacter</taxon>
    </lineage>
</organism>
<dbReference type="GO" id="GO:0032259">
    <property type="term" value="P:methylation"/>
    <property type="evidence" value="ECO:0007669"/>
    <property type="project" value="UniProtKB-KW"/>
</dbReference>
<dbReference type="InterPro" id="IPR029063">
    <property type="entry name" value="SAM-dependent_MTases_sf"/>
</dbReference>
<dbReference type="Gene3D" id="3.40.50.150">
    <property type="entry name" value="Vaccinia Virus protein VP39"/>
    <property type="match status" value="1"/>
</dbReference>
<keyword evidence="1 5" id="KW-0489">Methyltransferase</keyword>
<dbReference type="PANTHER" id="PTHR43464:SF19">
    <property type="entry name" value="UBIQUINONE BIOSYNTHESIS O-METHYLTRANSFERASE, MITOCHONDRIAL"/>
    <property type="match status" value="1"/>
</dbReference>
<dbReference type="HOGENOM" id="CLU_1531132_0_0_10"/>
<dbReference type="KEGG" id="phe:Phep_3896"/>
<proteinExistence type="predicted"/>
<protein>
    <submittedName>
        <fullName evidence="5">Methyltransferase type 11</fullName>
    </submittedName>
</protein>
<evidence type="ECO:0000256" key="1">
    <source>
        <dbReference type="ARBA" id="ARBA00022603"/>
    </source>
</evidence>
<sequence length="175" mass="20681">MIQSKKELEKWYDSNDPWKYGADTEDIKRKKILLTELPDREYETVLDIGCGNGFITQDLPGNLILGVDLSENAIKYACENNKATHIFFEQQNIFELYHTEKTFDLIVVTGVLYPQYIGASSNLIFVIIDRLLNKNGILVSVHINDWYNCRFPYDLFREHIYPYKEYLHRLEVYQK</sequence>
<evidence type="ECO:0000256" key="2">
    <source>
        <dbReference type="ARBA" id="ARBA00022679"/>
    </source>
</evidence>
<accession>C6XVL2</accession>
<evidence type="ECO:0000313" key="6">
    <source>
        <dbReference type="Proteomes" id="UP000000852"/>
    </source>
</evidence>
<dbReference type="SUPFAM" id="SSF53335">
    <property type="entry name" value="S-adenosyl-L-methionine-dependent methyltransferases"/>
    <property type="match status" value="1"/>
</dbReference>
<dbReference type="Proteomes" id="UP000000852">
    <property type="component" value="Chromosome"/>
</dbReference>
<dbReference type="CDD" id="cd02440">
    <property type="entry name" value="AdoMet_MTases"/>
    <property type="match status" value="1"/>
</dbReference>
<dbReference type="EMBL" id="CP001681">
    <property type="protein sequence ID" value="ACU06087.1"/>
    <property type="molecule type" value="Genomic_DNA"/>
</dbReference>
<dbReference type="STRING" id="485917.Phep_3896"/>
<name>C6XVL2_PEDHD</name>
<dbReference type="PANTHER" id="PTHR43464">
    <property type="entry name" value="METHYLTRANSFERASE"/>
    <property type="match status" value="1"/>
</dbReference>
<evidence type="ECO:0000256" key="3">
    <source>
        <dbReference type="ARBA" id="ARBA00022691"/>
    </source>
</evidence>
<evidence type="ECO:0000313" key="5">
    <source>
        <dbReference type="EMBL" id="ACU06087.1"/>
    </source>
</evidence>
<dbReference type="eggNOG" id="COG2227">
    <property type="taxonomic scope" value="Bacteria"/>
</dbReference>
<reference evidence="5 6" key="1">
    <citation type="journal article" date="2009" name="Stand. Genomic Sci.">
        <title>Complete genome sequence of Pedobacter heparinus type strain (HIM 762-3).</title>
        <authorList>
            <person name="Han C."/>
            <person name="Spring S."/>
            <person name="Lapidus A."/>
            <person name="Del Rio T.G."/>
            <person name="Tice H."/>
            <person name="Copeland A."/>
            <person name="Cheng J.F."/>
            <person name="Lucas S."/>
            <person name="Chen F."/>
            <person name="Nolan M."/>
            <person name="Bruce D."/>
            <person name="Goodwin L."/>
            <person name="Pitluck S."/>
            <person name="Ivanova N."/>
            <person name="Mavromatis K."/>
            <person name="Mikhailova N."/>
            <person name="Pati A."/>
            <person name="Chen A."/>
            <person name="Palaniappan K."/>
            <person name="Land M."/>
            <person name="Hauser L."/>
            <person name="Chang Y.J."/>
            <person name="Jeffries C.C."/>
            <person name="Saunders E."/>
            <person name="Chertkov O."/>
            <person name="Brettin T."/>
            <person name="Goker M."/>
            <person name="Rohde M."/>
            <person name="Bristow J."/>
            <person name="Eisen J.A."/>
            <person name="Markowitz V."/>
            <person name="Hugenholtz P."/>
            <person name="Kyrpides N.C."/>
            <person name="Klenk H.P."/>
            <person name="Detter J.C."/>
        </authorList>
    </citation>
    <scope>NUCLEOTIDE SEQUENCE [LARGE SCALE GENOMIC DNA]</scope>
    <source>
        <strain evidence="6">ATCC 13125 / DSM 2366 / CIP 104194 / JCM 7457 / NBRC 12017 / NCIMB 9290 / NRRL B-14731 / HIM 762-3</strain>
    </source>
</reference>
<dbReference type="AlphaFoldDB" id="C6XVL2"/>
<evidence type="ECO:0000259" key="4">
    <source>
        <dbReference type="Pfam" id="PF13847"/>
    </source>
</evidence>
<dbReference type="OrthoDB" id="9790023at2"/>
<keyword evidence="2 5" id="KW-0808">Transferase</keyword>
<dbReference type="RefSeq" id="WP_015809696.1">
    <property type="nucleotide sequence ID" value="NC_013061.1"/>
</dbReference>
<gene>
    <name evidence="5" type="ordered locus">Phep_3896</name>
</gene>
<dbReference type="InterPro" id="IPR025714">
    <property type="entry name" value="Methyltranfer_dom"/>
</dbReference>
<dbReference type="Pfam" id="PF13847">
    <property type="entry name" value="Methyltransf_31"/>
    <property type="match status" value="1"/>
</dbReference>
<feature type="domain" description="Methyltransferase" evidence="4">
    <location>
        <begin position="43"/>
        <end position="144"/>
    </location>
</feature>